<sequence>MQSVSTRAGNVSYRVRGEGRPMILLHATLHDHHDFDPIVPQLSEHYQTIAVDWPLHGDYRGPATDSILTKLGAVELAHILEDFVTALDLPPAIIIGNSVGGFAAACLAINHPSRVHALILVNTGGFTTWNLFNRSFCYLLGIPAVARLILPYLIPRYMKSQTPNDTAVCQKAVSRARSLEGASVAAAFWRSFLDEQHDIRVRARDIKGTDSNSMGCQ</sequence>
<evidence type="ECO:0000313" key="3">
    <source>
        <dbReference type="Proteomes" id="UP000266188"/>
    </source>
</evidence>
<name>A0A3A2ZW88_9EURO</name>
<evidence type="ECO:0000259" key="1">
    <source>
        <dbReference type="Pfam" id="PF00561"/>
    </source>
</evidence>
<dbReference type="SUPFAM" id="SSF53474">
    <property type="entry name" value="alpha/beta-Hydrolases"/>
    <property type="match status" value="1"/>
</dbReference>
<dbReference type="AlphaFoldDB" id="A0A3A2ZW88"/>
<dbReference type="Gene3D" id="3.40.50.1820">
    <property type="entry name" value="alpha/beta hydrolase"/>
    <property type="match status" value="1"/>
</dbReference>
<dbReference type="Pfam" id="PF00561">
    <property type="entry name" value="Abhydrolase_1"/>
    <property type="match status" value="1"/>
</dbReference>
<dbReference type="Proteomes" id="UP000266188">
    <property type="component" value="Unassembled WGS sequence"/>
</dbReference>
<dbReference type="PRINTS" id="PR00111">
    <property type="entry name" value="ABHYDROLASE"/>
</dbReference>
<dbReference type="STRING" id="2070753.A0A3A2ZW88"/>
<gene>
    <name evidence="2" type="ORF">PHISCL_00316</name>
</gene>
<evidence type="ECO:0000313" key="2">
    <source>
        <dbReference type="EMBL" id="RJE27306.1"/>
    </source>
</evidence>
<dbReference type="EMBL" id="MVGC01000005">
    <property type="protein sequence ID" value="RJE27306.1"/>
    <property type="molecule type" value="Genomic_DNA"/>
</dbReference>
<organism evidence="2 3">
    <name type="scientific">Aspergillus sclerotialis</name>
    <dbReference type="NCBI Taxonomy" id="2070753"/>
    <lineage>
        <taxon>Eukaryota</taxon>
        <taxon>Fungi</taxon>
        <taxon>Dikarya</taxon>
        <taxon>Ascomycota</taxon>
        <taxon>Pezizomycotina</taxon>
        <taxon>Eurotiomycetes</taxon>
        <taxon>Eurotiomycetidae</taxon>
        <taxon>Eurotiales</taxon>
        <taxon>Aspergillaceae</taxon>
        <taxon>Aspergillus</taxon>
        <taxon>Aspergillus subgen. Polypaecilum</taxon>
    </lineage>
</organism>
<reference evidence="3" key="1">
    <citation type="submission" date="2017-02" db="EMBL/GenBank/DDBJ databases">
        <authorList>
            <person name="Tafer H."/>
            <person name="Lopandic K."/>
        </authorList>
    </citation>
    <scope>NUCLEOTIDE SEQUENCE [LARGE SCALE GENOMIC DNA]</scope>
    <source>
        <strain evidence="3">CBS 366.77</strain>
    </source>
</reference>
<protein>
    <recommendedName>
        <fullName evidence="1">AB hydrolase-1 domain-containing protein</fullName>
    </recommendedName>
</protein>
<dbReference type="PANTHER" id="PTHR43798">
    <property type="entry name" value="MONOACYLGLYCEROL LIPASE"/>
    <property type="match status" value="1"/>
</dbReference>
<accession>A0A3A2ZW88</accession>
<dbReference type="InterPro" id="IPR000073">
    <property type="entry name" value="AB_hydrolase_1"/>
</dbReference>
<dbReference type="OrthoDB" id="10249433at2759"/>
<keyword evidence="3" id="KW-1185">Reference proteome</keyword>
<dbReference type="InterPro" id="IPR050266">
    <property type="entry name" value="AB_hydrolase_sf"/>
</dbReference>
<comment type="caution">
    <text evidence="2">The sequence shown here is derived from an EMBL/GenBank/DDBJ whole genome shotgun (WGS) entry which is preliminary data.</text>
</comment>
<proteinExistence type="predicted"/>
<dbReference type="InterPro" id="IPR029058">
    <property type="entry name" value="AB_hydrolase_fold"/>
</dbReference>
<feature type="domain" description="AB hydrolase-1" evidence="1">
    <location>
        <begin position="21"/>
        <end position="129"/>
    </location>
</feature>